<reference evidence="2" key="2">
    <citation type="submission" date="2023-04" db="EMBL/GenBank/DDBJ databases">
        <authorList>
            <person name="Bu L."/>
            <person name="Lu L."/>
            <person name="Laidemitt M.R."/>
            <person name="Zhang S.M."/>
            <person name="Mutuku M."/>
            <person name="Mkoji G."/>
            <person name="Steinauer M."/>
            <person name="Loker E.S."/>
        </authorList>
    </citation>
    <scope>NUCLEOTIDE SEQUENCE</scope>
    <source>
        <strain evidence="2">KasaAsao</strain>
        <tissue evidence="2">Whole Snail</tissue>
    </source>
</reference>
<reference evidence="2" key="1">
    <citation type="journal article" date="2023" name="PLoS Negl. Trop. Dis.">
        <title>A genome sequence for Biomphalaria pfeifferi, the major vector snail for the human-infecting parasite Schistosoma mansoni.</title>
        <authorList>
            <person name="Bu L."/>
            <person name="Lu L."/>
            <person name="Laidemitt M.R."/>
            <person name="Zhang S.M."/>
            <person name="Mutuku M."/>
            <person name="Mkoji G."/>
            <person name="Steinauer M."/>
            <person name="Loker E.S."/>
        </authorList>
    </citation>
    <scope>NUCLEOTIDE SEQUENCE</scope>
    <source>
        <strain evidence="2">KasaAsao</strain>
    </source>
</reference>
<organism evidence="2 3">
    <name type="scientific">Biomphalaria pfeifferi</name>
    <name type="common">Bloodfluke planorb</name>
    <name type="synonym">Freshwater snail</name>
    <dbReference type="NCBI Taxonomy" id="112525"/>
    <lineage>
        <taxon>Eukaryota</taxon>
        <taxon>Metazoa</taxon>
        <taxon>Spiralia</taxon>
        <taxon>Lophotrochozoa</taxon>
        <taxon>Mollusca</taxon>
        <taxon>Gastropoda</taxon>
        <taxon>Heterobranchia</taxon>
        <taxon>Euthyneura</taxon>
        <taxon>Panpulmonata</taxon>
        <taxon>Hygrophila</taxon>
        <taxon>Lymnaeoidea</taxon>
        <taxon>Planorbidae</taxon>
        <taxon>Biomphalaria</taxon>
    </lineage>
</organism>
<accession>A0AAD8FNZ3</accession>
<feature type="compositionally biased region" description="Basic and acidic residues" evidence="1">
    <location>
        <begin position="9"/>
        <end position="32"/>
    </location>
</feature>
<evidence type="ECO:0000313" key="2">
    <source>
        <dbReference type="EMBL" id="KAK0070443.1"/>
    </source>
</evidence>
<evidence type="ECO:0000256" key="1">
    <source>
        <dbReference type="SAM" id="MobiDB-lite"/>
    </source>
</evidence>
<dbReference type="EMBL" id="JASAOG010000001">
    <property type="protein sequence ID" value="KAK0070443.1"/>
    <property type="molecule type" value="Genomic_DNA"/>
</dbReference>
<gene>
    <name evidence="2" type="ORF">Bpfe_000426</name>
</gene>
<keyword evidence="3" id="KW-1185">Reference proteome</keyword>
<name>A0AAD8FNZ3_BIOPF</name>
<feature type="region of interest" description="Disordered" evidence="1">
    <location>
        <begin position="1"/>
        <end position="54"/>
    </location>
</feature>
<dbReference type="Proteomes" id="UP001233172">
    <property type="component" value="Unassembled WGS sequence"/>
</dbReference>
<protein>
    <submittedName>
        <fullName evidence="2">Uncharacterized protein</fullName>
    </submittedName>
</protein>
<dbReference type="AlphaFoldDB" id="A0AAD8FNZ3"/>
<sequence>MKMSSLRRKREDGVITEEKERSQCHNYGEREMTVSSLRRKREDSVITEEKERRR</sequence>
<evidence type="ECO:0000313" key="3">
    <source>
        <dbReference type="Proteomes" id="UP001233172"/>
    </source>
</evidence>
<feature type="compositionally biased region" description="Basic and acidic residues" evidence="1">
    <location>
        <begin position="40"/>
        <end position="54"/>
    </location>
</feature>
<feature type="non-terminal residue" evidence="2">
    <location>
        <position position="54"/>
    </location>
</feature>
<comment type="caution">
    <text evidence="2">The sequence shown here is derived from an EMBL/GenBank/DDBJ whole genome shotgun (WGS) entry which is preliminary data.</text>
</comment>
<proteinExistence type="predicted"/>